<name>A0A249L427_9ACTN</name>
<evidence type="ECO:0000259" key="1">
    <source>
        <dbReference type="Pfam" id="PF11268"/>
    </source>
</evidence>
<evidence type="ECO:0000313" key="3">
    <source>
        <dbReference type="Proteomes" id="UP000217210"/>
    </source>
</evidence>
<protein>
    <submittedName>
        <fullName evidence="2">DUF3071 domain-containing protein</fullName>
    </submittedName>
</protein>
<dbReference type="KEGG" id="nab:B1sIIB91_02210"/>
<organism evidence="2 3">
    <name type="scientific">Candidatus Nanopelagicus abundans</name>
    <dbReference type="NCBI Taxonomy" id="1884916"/>
    <lineage>
        <taxon>Bacteria</taxon>
        <taxon>Bacillati</taxon>
        <taxon>Actinomycetota</taxon>
        <taxon>Actinomycetes</taxon>
        <taxon>Candidatus Nanopelagicales</taxon>
        <taxon>Candidatus Nanopelagicaceae</taxon>
        <taxon>Candidatus Nanopelagicus</taxon>
    </lineage>
</organism>
<evidence type="ECO:0000313" key="2">
    <source>
        <dbReference type="EMBL" id="ASY23734.1"/>
    </source>
</evidence>
<gene>
    <name evidence="2" type="ORF">B1sIIB91_02210</name>
</gene>
<dbReference type="Proteomes" id="UP000217210">
    <property type="component" value="Chromosome"/>
</dbReference>
<dbReference type="Pfam" id="PF11268">
    <property type="entry name" value="DUF3071"/>
    <property type="match status" value="1"/>
</dbReference>
<sequence length="267" mass="29891">MSEPTDLRLIGRSADGSELELVDLDGNQFNLRISDTLRANISQPRLSAVSNIEEVITTSVKEVQARLRSGESIDAISRTTDWSIEKIENYAGPILQERAFIISQALATQIRREPHAPYLETAVANQLTPRGVDMNSVEWNTFRQPDGNWNLTLYYPLRDDSPSDTKGEAVWLFNLGRRALSAHDDGARWIGGEAKVKPPVQTYGNIPQTDAPRLVSIKEDVTPYAPTKLASVDEVNEVDDEAKRDGVTRRIKIPSWDDIMFGKKDED</sequence>
<accession>A0A249L427</accession>
<feature type="domain" description="DUF3071" evidence="1">
    <location>
        <begin position="6"/>
        <end position="171"/>
    </location>
</feature>
<dbReference type="OrthoDB" id="5180791at2"/>
<dbReference type="InterPro" id="IPR021421">
    <property type="entry name" value="DUF3071"/>
</dbReference>
<keyword evidence="3" id="KW-1185">Reference proteome</keyword>
<dbReference type="NCBIfam" id="NF040712">
    <property type="entry name" value="SepH"/>
    <property type="match status" value="1"/>
</dbReference>
<dbReference type="AlphaFoldDB" id="A0A249L427"/>
<dbReference type="EMBL" id="CP016779">
    <property type="protein sequence ID" value="ASY23734.1"/>
    <property type="molecule type" value="Genomic_DNA"/>
</dbReference>
<dbReference type="RefSeq" id="WP_095688010.1">
    <property type="nucleotide sequence ID" value="NZ_CP016779.1"/>
</dbReference>
<reference evidence="2 3" key="1">
    <citation type="submission" date="2016-07" db="EMBL/GenBank/DDBJ databases">
        <title>High microdiversification within the ubiquitous acI lineage of Actinobacteria.</title>
        <authorList>
            <person name="Neuenschwander S.M."/>
            <person name="Salcher M."/>
            <person name="Ghai R."/>
            <person name="Pernthaler J."/>
        </authorList>
    </citation>
    <scope>NUCLEOTIDE SEQUENCE [LARGE SCALE GENOMIC DNA]</scope>
    <source>
        <strain evidence="2">MMS-IIB-91</strain>
    </source>
</reference>
<proteinExistence type="predicted"/>
<dbReference type="InterPro" id="IPR047682">
    <property type="entry name" value="SepH-like"/>
</dbReference>